<organism evidence="5 6">
    <name type="scientific">Cupriavidus metallidurans (strain ATCC 43123 / DSM 2839 / NBRC 102507 / CH34)</name>
    <name type="common">Ralstonia metallidurans</name>
    <dbReference type="NCBI Taxonomy" id="266264"/>
    <lineage>
        <taxon>Bacteria</taxon>
        <taxon>Pseudomonadati</taxon>
        <taxon>Pseudomonadota</taxon>
        <taxon>Betaproteobacteria</taxon>
        <taxon>Burkholderiales</taxon>
        <taxon>Burkholderiaceae</taxon>
        <taxon>Cupriavidus</taxon>
    </lineage>
</organism>
<protein>
    <recommendedName>
        <fullName evidence="4">Outer membrane protein assembly factor BamE domain-containing protein</fullName>
    </recommendedName>
</protein>
<gene>
    <name evidence="5" type="ordered locus">Rmet_5708</name>
</gene>
<dbReference type="InterPro" id="IPR037873">
    <property type="entry name" value="BamE-like"/>
</dbReference>
<dbReference type="InterPro" id="IPR007450">
    <property type="entry name" value="BamE_dom"/>
</dbReference>
<dbReference type="KEGG" id="rme:Rmet_5708"/>
<evidence type="ECO:0000256" key="1">
    <source>
        <dbReference type="ARBA" id="ARBA00022729"/>
    </source>
</evidence>
<evidence type="ECO:0000256" key="2">
    <source>
        <dbReference type="ARBA" id="ARBA00023136"/>
    </source>
</evidence>
<feature type="domain" description="Outer membrane protein assembly factor BamE" evidence="4">
    <location>
        <begin position="75"/>
        <end position="147"/>
    </location>
</feature>
<name>Q1LBA9_CUPMC</name>
<keyword evidence="5" id="KW-0614">Plasmid</keyword>
<evidence type="ECO:0000313" key="5">
    <source>
        <dbReference type="EMBL" id="ABF12567.1"/>
    </source>
</evidence>
<evidence type="ECO:0000256" key="3">
    <source>
        <dbReference type="SAM" id="MobiDB-lite"/>
    </source>
</evidence>
<geneLocation type="plasmid" evidence="5 6">
    <name>megaplasmid</name>
</geneLocation>
<keyword evidence="6" id="KW-1185">Reference proteome</keyword>
<dbReference type="EMBL" id="CP000353">
    <property type="protein sequence ID" value="ABF12567.1"/>
    <property type="molecule type" value="Genomic_DNA"/>
</dbReference>
<keyword evidence="1" id="KW-0732">Signal</keyword>
<accession>Q1LBA9</accession>
<dbReference type="AlphaFoldDB" id="Q1LBA9"/>
<keyword evidence="2" id="KW-0472">Membrane</keyword>
<dbReference type="HOGENOM" id="CLU_1209000_0_0_4"/>
<proteinExistence type="predicted"/>
<evidence type="ECO:0000259" key="4">
    <source>
        <dbReference type="Pfam" id="PF04355"/>
    </source>
</evidence>
<evidence type="ECO:0000313" key="6">
    <source>
        <dbReference type="Proteomes" id="UP000002429"/>
    </source>
</evidence>
<feature type="region of interest" description="Disordered" evidence="3">
    <location>
        <begin position="49"/>
        <end position="75"/>
    </location>
</feature>
<dbReference type="GO" id="GO:0019867">
    <property type="term" value="C:outer membrane"/>
    <property type="evidence" value="ECO:0007669"/>
    <property type="project" value="InterPro"/>
</dbReference>
<reference evidence="6" key="1">
    <citation type="journal article" date="2010" name="PLoS ONE">
        <title>The complete genome sequence of Cupriavidus metallidurans strain CH34, a master survivalist in harsh and anthropogenic environments.</title>
        <authorList>
            <person name="Janssen P.J."/>
            <person name="Van Houdt R."/>
            <person name="Moors H."/>
            <person name="Monsieurs P."/>
            <person name="Morin N."/>
            <person name="Michaux A."/>
            <person name="Benotmane M.A."/>
            <person name="Leys N."/>
            <person name="Vallaeys T."/>
            <person name="Lapidus A."/>
            <person name="Monchy S."/>
            <person name="Medigue C."/>
            <person name="Taghavi S."/>
            <person name="McCorkle S."/>
            <person name="Dunn J."/>
            <person name="van der Lelie D."/>
            <person name="Mergeay M."/>
        </authorList>
    </citation>
    <scope>NUCLEOTIDE SEQUENCE [LARGE SCALE GENOMIC DNA]</scope>
    <source>
        <strain evidence="6">ATCC 43123 / DSM 2839 / NBRC 102507 / CH34</strain>
    </source>
</reference>
<dbReference type="eggNOG" id="COG2913">
    <property type="taxonomic scope" value="Bacteria"/>
</dbReference>
<dbReference type="Gene3D" id="3.30.1450.10">
    <property type="match status" value="1"/>
</dbReference>
<sequence>MVYRGGVRHAAACPEPNRIRIQEMKAKSTWIAVATVLVAAAALQGCSTTSSRLSDDGQSDQIVFPDPASSWPKDGTFPNIDNLRMLAPGMTKSQRYPLLDRPHFNEGFLGVREWDYLFNFRTGRAAPNDVVQCQMKVVFDKNEKTRAYYWKPESCAGFLNKPAPEVQRVVLPPVVANVPTVLRNATLLGDTLFRFNGSGPGDLTNDGRRRRVAASLNRVRSAVPCRARS</sequence>
<dbReference type="Pfam" id="PF04355">
    <property type="entry name" value="BamE"/>
    <property type="match status" value="1"/>
</dbReference>
<dbReference type="Proteomes" id="UP000002429">
    <property type="component" value="Plasmid megaplasmid"/>
</dbReference>